<organism evidence="2 3">
    <name type="scientific">Leptospira montravelensis</name>
    <dbReference type="NCBI Taxonomy" id="2484961"/>
    <lineage>
        <taxon>Bacteria</taxon>
        <taxon>Pseudomonadati</taxon>
        <taxon>Spirochaetota</taxon>
        <taxon>Spirochaetia</taxon>
        <taxon>Leptospirales</taxon>
        <taxon>Leptospiraceae</taxon>
        <taxon>Leptospira</taxon>
    </lineage>
</organism>
<sequence length="183" mass="21118">MNSKLISNPIELPSYSYSINSWDEGVINFKGTWIANDHLELEESYDYNDFTCIKLYNYCNVTNIKITKGGSKGNNNLLLTTSYPNIIKWDKYTIIANLENNCSNVIYTINRLAESITAIRKQKENTICDVLQDEKKLTLGDKIYNNSISKTHLFAILAFFMLQLLFTLFSINQFLNQKTKIDI</sequence>
<dbReference type="RefSeq" id="WP_135568312.1">
    <property type="nucleotide sequence ID" value="NZ_RQFN01000005.1"/>
</dbReference>
<evidence type="ECO:0000313" key="2">
    <source>
        <dbReference type="EMBL" id="TGL06746.1"/>
    </source>
</evidence>
<feature type="transmembrane region" description="Helical" evidence="1">
    <location>
        <begin position="152"/>
        <end position="171"/>
    </location>
</feature>
<keyword evidence="1" id="KW-1133">Transmembrane helix</keyword>
<evidence type="ECO:0000313" key="3">
    <source>
        <dbReference type="Proteomes" id="UP000297465"/>
    </source>
</evidence>
<reference evidence="3" key="1">
    <citation type="journal article" date="2019" name="PLoS Negl. Trop. Dis.">
        <title>Revisiting the worldwide diversity of Leptospira species in the environment.</title>
        <authorList>
            <person name="Vincent A.T."/>
            <person name="Schiettekatte O."/>
            <person name="Bourhy P."/>
            <person name="Veyrier F.J."/>
            <person name="Picardeau M."/>
        </authorList>
    </citation>
    <scope>NUCLEOTIDE SEQUENCE [LARGE SCALE GENOMIC DNA]</scope>
    <source>
        <strain evidence="3">201800278</strain>
    </source>
</reference>
<evidence type="ECO:0000256" key="1">
    <source>
        <dbReference type="SAM" id="Phobius"/>
    </source>
</evidence>
<accession>A0ABY2LVY6</accession>
<keyword evidence="1" id="KW-0812">Transmembrane</keyword>
<dbReference type="Proteomes" id="UP000297465">
    <property type="component" value="Unassembled WGS sequence"/>
</dbReference>
<proteinExistence type="predicted"/>
<gene>
    <name evidence="2" type="ORF">EHQ31_00810</name>
</gene>
<keyword evidence="3" id="KW-1185">Reference proteome</keyword>
<comment type="caution">
    <text evidence="2">The sequence shown here is derived from an EMBL/GenBank/DDBJ whole genome shotgun (WGS) entry which is preliminary data.</text>
</comment>
<name>A0ABY2LVY6_9LEPT</name>
<keyword evidence="1" id="KW-0472">Membrane</keyword>
<dbReference type="EMBL" id="RQFO01000002">
    <property type="protein sequence ID" value="TGL06746.1"/>
    <property type="molecule type" value="Genomic_DNA"/>
</dbReference>
<protein>
    <recommendedName>
        <fullName evidence="4">GOLD domain-containing protein</fullName>
    </recommendedName>
</protein>
<evidence type="ECO:0008006" key="4">
    <source>
        <dbReference type="Google" id="ProtNLM"/>
    </source>
</evidence>